<evidence type="ECO:0000259" key="2">
    <source>
        <dbReference type="PROSITE" id="PS50206"/>
    </source>
</evidence>
<name>A0A2S7UU70_9GAMM</name>
<dbReference type="PANTHER" id="PTHR43031">
    <property type="entry name" value="FAD-DEPENDENT OXIDOREDUCTASE"/>
    <property type="match status" value="1"/>
</dbReference>
<dbReference type="SUPFAM" id="SSF52821">
    <property type="entry name" value="Rhodanese/Cell cycle control phosphatase"/>
    <property type="match status" value="1"/>
</dbReference>
<dbReference type="InterPro" id="IPR036873">
    <property type="entry name" value="Rhodanese-like_dom_sf"/>
</dbReference>
<feature type="domain" description="Rhodanese" evidence="2">
    <location>
        <begin position="35"/>
        <end position="124"/>
    </location>
</feature>
<dbReference type="AlphaFoldDB" id="A0A2S7UU70"/>
<keyword evidence="1" id="KW-0732">Signal</keyword>
<dbReference type="CDD" id="cd00158">
    <property type="entry name" value="RHOD"/>
    <property type="match status" value="1"/>
</dbReference>
<dbReference type="InterPro" id="IPR050229">
    <property type="entry name" value="GlpE_sulfurtransferase"/>
</dbReference>
<reference evidence="3 4" key="1">
    <citation type="submission" date="2016-12" db="EMBL/GenBank/DDBJ databases">
        <title>Diversity of luminous bacteria.</title>
        <authorList>
            <person name="Yoshizawa S."/>
            <person name="Kogure K."/>
        </authorList>
    </citation>
    <scope>NUCLEOTIDE SEQUENCE [LARGE SCALE GENOMIC DNA]</scope>
    <source>
        <strain evidence="3 4">SA4-48</strain>
    </source>
</reference>
<dbReference type="SMART" id="SM00450">
    <property type="entry name" value="RHOD"/>
    <property type="match status" value="1"/>
</dbReference>
<accession>A0A2S7UU70</accession>
<dbReference type="InterPro" id="IPR001763">
    <property type="entry name" value="Rhodanese-like_dom"/>
</dbReference>
<evidence type="ECO:0000313" key="3">
    <source>
        <dbReference type="EMBL" id="PQJ53536.1"/>
    </source>
</evidence>
<protein>
    <recommendedName>
        <fullName evidence="2">Rhodanese domain-containing protein</fullName>
    </recommendedName>
</protein>
<dbReference type="Proteomes" id="UP000239007">
    <property type="component" value="Unassembled WGS sequence"/>
</dbReference>
<dbReference type="Pfam" id="PF00581">
    <property type="entry name" value="Rhodanese"/>
    <property type="match status" value="1"/>
</dbReference>
<dbReference type="PROSITE" id="PS50206">
    <property type="entry name" value="RHODANESE_3"/>
    <property type="match status" value="1"/>
</dbReference>
<sequence length="126" mass="13928">MKKLLLFITMLFSTSVFAGYSGTNKLITSAELLKNQQDYVVLDVRSADEFAEGHIAGAINIPHYAVLDEVERLKALDKPLVVHCRSGARATKAENMLMKNGVTNILHLQGDMLDWVDKGLPLTVTK</sequence>
<keyword evidence="4" id="KW-1185">Reference proteome</keyword>
<dbReference type="Gene3D" id="3.40.250.10">
    <property type="entry name" value="Rhodanese-like domain"/>
    <property type="match status" value="1"/>
</dbReference>
<evidence type="ECO:0000313" key="4">
    <source>
        <dbReference type="Proteomes" id="UP000239007"/>
    </source>
</evidence>
<dbReference type="OrthoDB" id="9814704at2"/>
<dbReference type="PANTHER" id="PTHR43031:SF18">
    <property type="entry name" value="RHODANESE-RELATED SULFURTRANSFERASES"/>
    <property type="match status" value="1"/>
</dbReference>
<organism evidence="3 4">
    <name type="scientific">Psychrosphaera saromensis</name>
    <dbReference type="NCBI Taxonomy" id="716813"/>
    <lineage>
        <taxon>Bacteria</taxon>
        <taxon>Pseudomonadati</taxon>
        <taxon>Pseudomonadota</taxon>
        <taxon>Gammaproteobacteria</taxon>
        <taxon>Alteromonadales</taxon>
        <taxon>Pseudoalteromonadaceae</taxon>
        <taxon>Psychrosphaera</taxon>
    </lineage>
</organism>
<dbReference type="RefSeq" id="WP_105052020.1">
    <property type="nucleotide sequence ID" value="NZ_BMYG01000002.1"/>
</dbReference>
<gene>
    <name evidence="3" type="ORF">BTO11_07555</name>
</gene>
<feature type="signal peptide" evidence="1">
    <location>
        <begin position="1"/>
        <end position="18"/>
    </location>
</feature>
<dbReference type="EMBL" id="MSCH01000003">
    <property type="protein sequence ID" value="PQJ53536.1"/>
    <property type="molecule type" value="Genomic_DNA"/>
</dbReference>
<comment type="caution">
    <text evidence="3">The sequence shown here is derived from an EMBL/GenBank/DDBJ whole genome shotgun (WGS) entry which is preliminary data.</text>
</comment>
<proteinExistence type="predicted"/>
<feature type="chain" id="PRO_5015505155" description="Rhodanese domain-containing protein" evidence="1">
    <location>
        <begin position="19"/>
        <end position="126"/>
    </location>
</feature>
<evidence type="ECO:0000256" key="1">
    <source>
        <dbReference type="SAM" id="SignalP"/>
    </source>
</evidence>